<organism evidence="2 3">
    <name type="scientific">Nitrobacter hamburgensis (strain DSM 10229 / NCIMB 13809 / X14)</name>
    <dbReference type="NCBI Taxonomy" id="323097"/>
    <lineage>
        <taxon>Bacteria</taxon>
        <taxon>Pseudomonadati</taxon>
        <taxon>Pseudomonadota</taxon>
        <taxon>Alphaproteobacteria</taxon>
        <taxon>Hyphomicrobiales</taxon>
        <taxon>Nitrobacteraceae</taxon>
        <taxon>Nitrobacter</taxon>
    </lineage>
</organism>
<dbReference type="Proteomes" id="UP000001953">
    <property type="component" value="Chromosome"/>
</dbReference>
<evidence type="ECO:0008006" key="4">
    <source>
        <dbReference type="Google" id="ProtNLM"/>
    </source>
</evidence>
<name>Q1QLA3_NITHX</name>
<dbReference type="InterPro" id="IPR021333">
    <property type="entry name" value="DUF2946"/>
</dbReference>
<evidence type="ECO:0000256" key="1">
    <source>
        <dbReference type="SAM" id="SignalP"/>
    </source>
</evidence>
<protein>
    <recommendedName>
        <fullName evidence="4">DUF2946 domain-containing protein</fullName>
    </recommendedName>
</protein>
<proteinExistence type="predicted"/>
<keyword evidence="3" id="KW-1185">Reference proteome</keyword>
<dbReference type="RefSeq" id="WP_011510671.1">
    <property type="nucleotide sequence ID" value="NC_007964.1"/>
</dbReference>
<feature type="signal peptide" evidence="1">
    <location>
        <begin position="1"/>
        <end position="25"/>
    </location>
</feature>
<gene>
    <name evidence="2" type="ordered locus">Nham_2202</name>
</gene>
<accession>Q1QLA3</accession>
<keyword evidence="1" id="KW-0732">Signal</keyword>
<dbReference type="AlphaFoldDB" id="Q1QLA3"/>
<dbReference type="KEGG" id="nha:Nham_2202"/>
<evidence type="ECO:0000313" key="3">
    <source>
        <dbReference type="Proteomes" id="UP000001953"/>
    </source>
</evidence>
<evidence type="ECO:0000313" key="2">
    <source>
        <dbReference type="EMBL" id="ABE62994.1"/>
    </source>
</evidence>
<dbReference type="HOGENOM" id="CLU_147855_1_0_5"/>
<dbReference type="OrthoDB" id="8246296at2"/>
<feature type="chain" id="PRO_5004195946" description="DUF2946 domain-containing protein" evidence="1">
    <location>
        <begin position="26"/>
        <end position="124"/>
    </location>
</feature>
<reference evidence="2 3" key="1">
    <citation type="submission" date="2006-03" db="EMBL/GenBank/DDBJ databases">
        <title>Complete sequence of chromosome of Nitrobacter hamburgensis X14.</title>
        <authorList>
            <consortium name="US DOE Joint Genome Institute"/>
            <person name="Copeland A."/>
            <person name="Lucas S."/>
            <person name="Lapidus A."/>
            <person name="Barry K."/>
            <person name="Detter J.C."/>
            <person name="Glavina del Rio T."/>
            <person name="Hammon N."/>
            <person name="Israni S."/>
            <person name="Dalin E."/>
            <person name="Tice H."/>
            <person name="Pitluck S."/>
            <person name="Chain P."/>
            <person name="Malfatti S."/>
            <person name="Shin M."/>
            <person name="Vergez L."/>
            <person name="Schmutz J."/>
            <person name="Larimer F."/>
            <person name="Land M."/>
            <person name="Hauser L."/>
            <person name="Kyrpides N."/>
            <person name="Ivanova N."/>
            <person name="Ward B."/>
            <person name="Arp D."/>
            <person name="Klotz M."/>
            <person name="Stein L."/>
            <person name="O'Mullan G."/>
            <person name="Starkenburg S."/>
            <person name="Sayavedra L."/>
            <person name="Poret-Peterson A.T."/>
            <person name="Gentry M.E."/>
            <person name="Bruce D."/>
            <person name="Richardson P."/>
        </authorList>
    </citation>
    <scope>NUCLEOTIDE SEQUENCE [LARGE SCALE GENOMIC DNA]</scope>
    <source>
        <strain evidence="3">DSM 10229 / NCIMB 13809 / X14</strain>
    </source>
</reference>
<sequence>MRRRLGRLLPIVMLAMLVQIFAPIAACQAFSNATADPLAGSICSHAIDANVSQDGQTDPQQQASGACCTLCCVGHAATPTADPQASVVKVERDAGAVVWRDLNFMLPPSAVGSHAQARGPPGIS</sequence>
<dbReference type="EMBL" id="CP000319">
    <property type="protein sequence ID" value="ABE62994.1"/>
    <property type="molecule type" value="Genomic_DNA"/>
</dbReference>
<dbReference type="Pfam" id="PF11162">
    <property type="entry name" value="DUF2946"/>
    <property type="match status" value="1"/>
</dbReference>
<dbReference type="eggNOG" id="ENOG50301Y0">
    <property type="taxonomic scope" value="Bacteria"/>
</dbReference>